<dbReference type="EMBL" id="KN825285">
    <property type="protein sequence ID" value="KIK92385.1"/>
    <property type="molecule type" value="Genomic_DNA"/>
</dbReference>
<feature type="signal peptide" evidence="1">
    <location>
        <begin position="1"/>
        <end position="24"/>
    </location>
</feature>
<protein>
    <recommendedName>
        <fullName evidence="4">Secreted protein</fullName>
    </recommendedName>
</protein>
<accession>A0A0D0E4V2</accession>
<reference evidence="3" key="2">
    <citation type="submission" date="2015-01" db="EMBL/GenBank/DDBJ databases">
        <title>Evolutionary Origins and Diversification of the Mycorrhizal Mutualists.</title>
        <authorList>
            <consortium name="DOE Joint Genome Institute"/>
            <consortium name="Mycorrhizal Genomics Consortium"/>
            <person name="Kohler A."/>
            <person name="Kuo A."/>
            <person name="Nagy L.G."/>
            <person name="Floudas D."/>
            <person name="Copeland A."/>
            <person name="Barry K.W."/>
            <person name="Cichocki N."/>
            <person name="Veneault-Fourrey C."/>
            <person name="LaButti K."/>
            <person name="Lindquist E.A."/>
            <person name="Lipzen A."/>
            <person name="Lundell T."/>
            <person name="Morin E."/>
            <person name="Murat C."/>
            <person name="Riley R."/>
            <person name="Ohm R."/>
            <person name="Sun H."/>
            <person name="Tunlid A."/>
            <person name="Henrissat B."/>
            <person name="Grigoriev I.V."/>
            <person name="Hibbett D.S."/>
            <person name="Martin F."/>
        </authorList>
    </citation>
    <scope>NUCLEOTIDE SEQUENCE [LARGE SCALE GENOMIC DNA]</scope>
    <source>
        <strain evidence="3">Ve08.2h10</strain>
    </source>
</reference>
<reference evidence="2 3" key="1">
    <citation type="submission" date="2014-04" db="EMBL/GenBank/DDBJ databases">
        <authorList>
            <consortium name="DOE Joint Genome Institute"/>
            <person name="Kuo A."/>
            <person name="Kohler A."/>
            <person name="Jargeat P."/>
            <person name="Nagy L.G."/>
            <person name="Floudas D."/>
            <person name="Copeland A."/>
            <person name="Barry K.W."/>
            <person name="Cichocki N."/>
            <person name="Veneault-Fourrey C."/>
            <person name="LaButti K."/>
            <person name="Lindquist E.A."/>
            <person name="Lipzen A."/>
            <person name="Lundell T."/>
            <person name="Morin E."/>
            <person name="Murat C."/>
            <person name="Sun H."/>
            <person name="Tunlid A."/>
            <person name="Henrissat B."/>
            <person name="Grigoriev I.V."/>
            <person name="Hibbett D.S."/>
            <person name="Martin F."/>
            <person name="Nordberg H.P."/>
            <person name="Cantor M.N."/>
            <person name="Hua S.X."/>
        </authorList>
    </citation>
    <scope>NUCLEOTIDE SEQUENCE [LARGE SCALE GENOMIC DNA]</scope>
    <source>
        <strain evidence="2 3">Ve08.2h10</strain>
    </source>
</reference>
<proteinExistence type="predicted"/>
<keyword evidence="3" id="KW-1185">Reference proteome</keyword>
<dbReference type="OrthoDB" id="10493092at2759"/>
<gene>
    <name evidence="2" type="ORF">PAXRUDRAFT_830000</name>
</gene>
<evidence type="ECO:0000313" key="3">
    <source>
        <dbReference type="Proteomes" id="UP000054538"/>
    </source>
</evidence>
<organism evidence="2 3">
    <name type="scientific">Paxillus rubicundulus Ve08.2h10</name>
    <dbReference type="NCBI Taxonomy" id="930991"/>
    <lineage>
        <taxon>Eukaryota</taxon>
        <taxon>Fungi</taxon>
        <taxon>Dikarya</taxon>
        <taxon>Basidiomycota</taxon>
        <taxon>Agaricomycotina</taxon>
        <taxon>Agaricomycetes</taxon>
        <taxon>Agaricomycetidae</taxon>
        <taxon>Boletales</taxon>
        <taxon>Paxilineae</taxon>
        <taxon>Paxillaceae</taxon>
        <taxon>Paxillus</taxon>
    </lineage>
</organism>
<name>A0A0D0E4V2_9AGAM</name>
<sequence>MQLFSTLLASIVSLDAYTLVGVHANTVWCVACPKKFDNQELAGQCFDSPKQITRCVYRPGWIRCDYSLEGAPVGSANSGCPAVTEFDKGLGCDPC</sequence>
<dbReference type="Proteomes" id="UP000054538">
    <property type="component" value="Unassembled WGS sequence"/>
</dbReference>
<evidence type="ECO:0008006" key="4">
    <source>
        <dbReference type="Google" id="ProtNLM"/>
    </source>
</evidence>
<evidence type="ECO:0000313" key="2">
    <source>
        <dbReference type="EMBL" id="KIK92385.1"/>
    </source>
</evidence>
<evidence type="ECO:0000256" key="1">
    <source>
        <dbReference type="SAM" id="SignalP"/>
    </source>
</evidence>
<dbReference type="InParanoid" id="A0A0D0E4V2"/>
<dbReference type="AlphaFoldDB" id="A0A0D0E4V2"/>
<keyword evidence="1" id="KW-0732">Signal</keyword>
<dbReference type="HOGENOM" id="CLU_150821_1_0_1"/>
<feature type="chain" id="PRO_5002209329" description="Secreted protein" evidence="1">
    <location>
        <begin position="25"/>
        <end position="95"/>
    </location>
</feature>